<dbReference type="InterPro" id="IPR036866">
    <property type="entry name" value="RibonucZ/Hydroxyglut_hydro"/>
</dbReference>
<keyword evidence="4" id="KW-1185">Reference proteome</keyword>
<name>A0ABU2L7D0_9ACTN</name>
<dbReference type="Proteomes" id="UP001183388">
    <property type="component" value="Unassembled WGS sequence"/>
</dbReference>
<dbReference type="SMART" id="SM00849">
    <property type="entry name" value="Lactamase_B"/>
    <property type="match status" value="1"/>
</dbReference>
<dbReference type="PANTHER" id="PTHR42951:SF4">
    <property type="entry name" value="ACYL-COENZYME A THIOESTERASE MBLAC2"/>
    <property type="match status" value="1"/>
</dbReference>
<gene>
    <name evidence="3" type="ORF">RM780_10905</name>
</gene>
<evidence type="ECO:0000259" key="2">
    <source>
        <dbReference type="SMART" id="SM00849"/>
    </source>
</evidence>
<feature type="compositionally biased region" description="Gly residues" evidence="1">
    <location>
        <begin position="1"/>
        <end position="16"/>
    </location>
</feature>
<dbReference type="EMBL" id="JAVREN010000012">
    <property type="protein sequence ID" value="MDT0307471.1"/>
    <property type="molecule type" value="Genomic_DNA"/>
</dbReference>
<evidence type="ECO:0000256" key="1">
    <source>
        <dbReference type="SAM" id="MobiDB-lite"/>
    </source>
</evidence>
<dbReference type="PANTHER" id="PTHR42951">
    <property type="entry name" value="METALLO-BETA-LACTAMASE DOMAIN-CONTAINING"/>
    <property type="match status" value="1"/>
</dbReference>
<organism evidence="3 4">
    <name type="scientific">Streptomyces boetiae</name>
    <dbReference type="NCBI Taxonomy" id="3075541"/>
    <lineage>
        <taxon>Bacteria</taxon>
        <taxon>Bacillati</taxon>
        <taxon>Actinomycetota</taxon>
        <taxon>Actinomycetes</taxon>
        <taxon>Kitasatosporales</taxon>
        <taxon>Streptomycetaceae</taxon>
        <taxon>Streptomyces</taxon>
    </lineage>
</organism>
<evidence type="ECO:0000313" key="4">
    <source>
        <dbReference type="Proteomes" id="UP001183388"/>
    </source>
</evidence>
<dbReference type="RefSeq" id="WP_311630420.1">
    <property type="nucleotide sequence ID" value="NZ_JAVREN010000012.1"/>
</dbReference>
<evidence type="ECO:0000313" key="3">
    <source>
        <dbReference type="EMBL" id="MDT0307471.1"/>
    </source>
</evidence>
<dbReference type="InterPro" id="IPR001279">
    <property type="entry name" value="Metallo-B-lactamas"/>
</dbReference>
<sequence>MDTGAGRGRGGAGGAGREPREGWERWLPGEGWEAVAPGVFRRRLPGWDETVGLVASPGGLLLVDAGPSREAAGAWGAGLPPGGVTRLVVTHPHFDHLLGAGAFPAAEAWGPAGLAAFLAAPGAADPAADGARHGLHPAAAAADLAAARERPWRAPSPGRGSRAVLDLGGGRAAVLADLGPAHSALDLAVLVPGTPPVVFCGDLVEESGEPQAGPDASPERWPAALDALLALGGPEARYVPGHGAVVGAAFVRAQREELAGRFGVPPRPGP</sequence>
<dbReference type="Pfam" id="PF00753">
    <property type="entry name" value="Lactamase_B"/>
    <property type="match status" value="1"/>
</dbReference>
<dbReference type="Gene3D" id="3.60.15.10">
    <property type="entry name" value="Ribonuclease Z/Hydroxyacylglutathione hydrolase-like"/>
    <property type="match status" value="1"/>
</dbReference>
<accession>A0ABU2L7D0</accession>
<protein>
    <submittedName>
        <fullName evidence="3">MBL fold metallo-hydrolase</fullName>
    </submittedName>
</protein>
<comment type="caution">
    <text evidence="3">The sequence shown here is derived from an EMBL/GenBank/DDBJ whole genome shotgun (WGS) entry which is preliminary data.</text>
</comment>
<dbReference type="InterPro" id="IPR050855">
    <property type="entry name" value="NDM-1-like"/>
</dbReference>
<proteinExistence type="predicted"/>
<feature type="region of interest" description="Disordered" evidence="1">
    <location>
        <begin position="1"/>
        <end position="24"/>
    </location>
</feature>
<feature type="domain" description="Metallo-beta-lactamase" evidence="2">
    <location>
        <begin position="48"/>
        <end position="242"/>
    </location>
</feature>
<dbReference type="SUPFAM" id="SSF56281">
    <property type="entry name" value="Metallo-hydrolase/oxidoreductase"/>
    <property type="match status" value="1"/>
</dbReference>
<reference evidence="4" key="1">
    <citation type="submission" date="2023-07" db="EMBL/GenBank/DDBJ databases">
        <title>30 novel species of actinomycetes from the DSMZ collection.</title>
        <authorList>
            <person name="Nouioui I."/>
        </authorList>
    </citation>
    <scope>NUCLEOTIDE SEQUENCE [LARGE SCALE GENOMIC DNA]</scope>
    <source>
        <strain evidence="4">DSM 44917</strain>
    </source>
</reference>